<protein>
    <submittedName>
        <fullName evidence="1">Ribosomal protein S3</fullName>
    </submittedName>
</protein>
<dbReference type="AlphaFoldDB" id="A0A482K025"/>
<name>A0A482K025_9LECA</name>
<dbReference type="GeneID" id="40140031"/>
<accession>A0A482K025</accession>
<organism evidence="1">
    <name type="scientific">Heterodermia casarettiana</name>
    <dbReference type="NCBI Taxonomy" id="365009"/>
    <lineage>
        <taxon>Eukaryota</taxon>
        <taxon>Fungi</taxon>
        <taxon>Dikarya</taxon>
        <taxon>Ascomycota</taxon>
        <taxon>Pezizomycotina</taxon>
        <taxon>Lecanoromycetes</taxon>
        <taxon>OSLEUM clade</taxon>
        <taxon>Lecanoromycetidae</taxon>
        <taxon>Caliciales</taxon>
        <taxon>Physciaceae</taxon>
        <taxon>Heterodermia</taxon>
    </lineage>
</organism>
<dbReference type="GO" id="GO:0005840">
    <property type="term" value="C:ribosome"/>
    <property type="evidence" value="ECO:0007669"/>
    <property type="project" value="UniProtKB-KW"/>
</dbReference>
<sequence length="438" mass="51568">MLNISKLIHKPNFIKHLRLGNKVAQTRHYPPANKEWFNSIYAYNKNTIKLLPVADKVTLKVLQSYFNLYSPSLNRKTRLPRIRKRLLRLSTNRILISRPEFKHTSKKVVISVYVCNIQKLYYLRKLVMRLHGVRYLDTEIINNTKKKCLKAVSKVYKQKKKLLKTLPKRNHIIKNYESKYLKSFFSKCLKKEITLLYYRQIISFNKFKFEKTYLLPLTAYIKNIYKKEIEFNLVNLKHLYLNSYIFSQALVTKIRNRKNRLLSVLRACLIMFPLATIDNLTIFNDMYNRKKKLQNSKVNYLRFGNQIKAHDINVIKKEVSISKEKKDIKDKKNSFITVMQNNQVETSNTTDSVLASIKNKSITGIRIEASGRLTRRYVAAKSIHKLRYKGSLKNLDSSYKGLSCVLFRGHAKYNVQYTKLKSKLRIGSFGLKGWVSSN</sequence>
<dbReference type="RefSeq" id="YP_009629628.1">
    <property type="nucleotide sequence ID" value="NC_042185.1"/>
</dbReference>
<keyword evidence="1" id="KW-0687">Ribonucleoprotein</keyword>
<reference evidence="1" key="1">
    <citation type="submission" date="2018-05" db="EMBL/GenBank/DDBJ databases">
        <authorList>
            <person name="Gallagher E.N."/>
            <person name="Lendemer J.C."/>
            <person name="Kane N.C."/>
            <person name="Keepers K.G."/>
            <person name="Pogoda C.S."/>
            <person name="Tripp E.A."/>
        </authorList>
    </citation>
    <scope>NUCLEOTIDE SEQUENCE</scope>
</reference>
<dbReference type="EMBL" id="MH359411">
    <property type="protein sequence ID" value="QBP39513.1"/>
    <property type="molecule type" value="Genomic_DNA"/>
</dbReference>
<keyword evidence="1" id="KW-0496">Mitochondrion</keyword>
<keyword evidence="1" id="KW-0689">Ribosomal protein</keyword>
<evidence type="ECO:0000313" key="1">
    <source>
        <dbReference type="EMBL" id="QBP39513.1"/>
    </source>
</evidence>
<geneLocation type="mitochondrion" evidence="1"/>
<gene>
    <name evidence="1" type="primary">rps3</name>
</gene>
<proteinExistence type="predicted"/>